<accession>A0A1J0VID9</accession>
<reference evidence="2" key="1">
    <citation type="submission" date="2016-11" db="EMBL/GenBank/DDBJ databases">
        <title>Halolamina sediminis sp. nov., an extremely halophilic archaeon isolated from solar salt.</title>
        <authorList>
            <person name="Koh H.-W."/>
            <person name="Rani S."/>
            <person name="Park S.-J."/>
        </authorList>
    </citation>
    <scope>NUCLEOTIDE SEQUENCE [LARGE SCALE GENOMIC DNA]</scope>
    <source>
        <strain evidence="2">Hb3</strain>
    </source>
</reference>
<protein>
    <submittedName>
        <fullName evidence="1">Peptidase</fullName>
    </submittedName>
</protein>
<organism evidence="1 2">
    <name type="scientific">Halomonas aestuarii</name>
    <dbReference type="NCBI Taxonomy" id="1897729"/>
    <lineage>
        <taxon>Bacteria</taxon>
        <taxon>Pseudomonadati</taxon>
        <taxon>Pseudomonadota</taxon>
        <taxon>Gammaproteobacteria</taxon>
        <taxon>Oceanospirillales</taxon>
        <taxon>Halomonadaceae</taxon>
        <taxon>Halomonas</taxon>
    </lineage>
</organism>
<dbReference type="KEGG" id="hsi:BOX17_13080"/>
<dbReference type="OrthoDB" id="9802857at2"/>
<dbReference type="EMBL" id="CP018139">
    <property type="protein sequence ID" value="APE31803.1"/>
    <property type="molecule type" value="Genomic_DNA"/>
</dbReference>
<dbReference type="SUPFAM" id="SSF109604">
    <property type="entry name" value="HD-domain/PDEase-like"/>
    <property type="match status" value="1"/>
</dbReference>
<sequence length="195" mass="22594">MEKVAFRQMKEGTREEYVFLERLDDEFNQGLVDRILVALRNLEQSLSGYQVTRLEHSLQAAARAEADGADDDMIVAALLHDLGDELAPYNHSQLPAAIIRPYVRGEVTWVVHHHGLFQQFYYAHHFGGDPNERDRYRDHPWFQSCVDFCERYDQAAFDPDYPTPPLEHFEPVLRRVLSRTPFDPAVIGEEHSLEA</sequence>
<dbReference type="AlphaFoldDB" id="A0A1J0VID9"/>
<dbReference type="Proteomes" id="UP000181985">
    <property type="component" value="Chromosome"/>
</dbReference>
<gene>
    <name evidence="1" type="ORF">BOX17_13080</name>
</gene>
<dbReference type="PANTHER" id="PTHR40202">
    <property type="match status" value="1"/>
</dbReference>
<dbReference type="InterPro" id="IPR052567">
    <property type="entry name" value="OP_Dioxygenase"/>
</dbReference>
<dbReference type="Gene3D" id="1.10.3210.10">
    <property type="entry name" value="Hypothetical protein af1432"/>
    <property type="match status" value="1"/>
</dbReference>
<name>A0A1J0VID9_9GAMM</name>
<dbReference type="RefSeq" id="WP_071945295.1">
    <property type="nucleotide sequence ID" value="NZ_CP018139.1"/>
</dbReference>
<proteinExistence type="predicted"/>
<evidence type="ECO:0000313" key="2">
    <source>
        <dbReference type="Proteomes" id="UP000181985"/>
    </source>
</evidence>
<dbReference type="PANTHER" id="PTHR40202:SF1">
    <property type="entry name" value="HD DOMAIN-CONTAINING PROTEIN"/>
    <property type="match status" value="1"/>
</dbReference>
<evidence type="ECO:0000313" key="1">
    <source>
        <dbReference type="EMBL" id="APE31803.1"/>
    </source>
</evidence>
<keyword evidence="2" id="KW-1185">Reference proteome</keyword>